<dbReference type="InterPro" id="IPR038929">
    <property type="entry name" value="CCDC13"/>
</dbReference>
<name>C1MLD6_MICPC</name>
<evidence type="ECO:0000256" key="1">
    <source>
        <dbReference type="SAM" id="Coils"/>
    </source>
</evidence>
<dbReference type="Proteomes" id="UP000001876">
    <property type="component" value="Unassembled WGS sequence"/>
</dbReference>
<dbReference type="PANTHER" id="PTHR31935:SF1">
    <property type="entry name" value="COILED-COIL DOMAIN-CONTAINING PROTEIN 13"/>
    <property type="match status" value="1"/>
</dbReference>
<dbReference type="OrthoDB" id="10258312at2759"/>
<dbReference type="eggNOG" id="ENOG502R368">
    <property type="taxonomic scope" value="Eukaryota"/>
</dbReference>
<keyword evidence="3" id="KW-1185">Reference proteome</keyword>
<organism evidence="3">
    <name type="scientific">Micromonas pusilla (strain CCMP1545)</name>
    <name type="common">Picoplanktonic green alga</name>
    <dbReference type="NCBI Taxonomy" id="564608"/>
    <lineage>
        <taxon>Eukaryota</taxon>
        <taxon>Viridiplantae</taxon>
        <taxon>Chlorophyta</taxon>
        <taxon>Mamiellophyceae</taxon>
        <taxon>Mamiellales</taxon>
        <taxon>Mamiellaceae</taxon>
        <taxon>Micromonas</taxon>
    </lineage>
</organism>
<protein>
    <submittedName>
        <fullName evidence="2">Predicted protein</fullName>
    </submittedName>
</protein>
<feature type="coiled-coil region" evidence="1">
    <location>
        <begin position="352"/>
        <end position="386"/>
    </location>
</feature>
<evidence type="ECO:0000313" key="2">
    <source>
        <dbReference type="EMBL" id="EEH59524.1"/>
    </source>
</evidence>
<proteinExistence type="predicted"/>
<feature type="coiled-coil region" evidence="1">
    <location>
        <begin position="69"/>
        <end position="146"/>
    </location>
</feature>
<dbReference type="PANTHER" id="PTHR31935">
    <property type="entry name" value="COILED-COIL DOMAIN-CONTAINING PROTEIN 13"/>
    <property type="match status" value="1"/>
</dbReference>
<dbReference type="RefSeq" id="XP_003056148.1">
    <property type="nucleotide sequence ID" value="XM_003056102.1"/>
</dbReference>
<dbReference type="KEGG" id="mpp:MICPUCDRAFT_55676"/>
<reference evidence="2 3" key="1">
    <citation type="journal article" date="2009" name="Science">
        <title>Green evolution and dynamic adaptations revealed by genomes of the marine picoeukaryotes Micromonas.</title>
        <authorList>
            <person name="Worden A.Z."/>
            <person name="Lee J.H."/>
            <person name="Mock T."/>
            <person name="Rouze P."/>
            <person name="Simmons M.P."/>
            <person name="Aerts A.L."/>
            <person name="Allen A.E."/>
            <person name="Cuvelier M.L."/>
            <person name="Derelle E."/>
            <person name="Everett M.V."/>
            <person name="Foulon E."/>
            <person name="Grimwood J."/>
            <person name="Gundlach H."/>
            <person name="Henrissat B."/>
            <person name="Napoli C."/>
            <person name="McDonald S.M."/>
            <person name="Parker M.S."/>
            <person name="Rombauts S."/>
            <person name="Salamov A."/>
            <person name="Von Dassow P."/>
            <person name="Badger J.H."/>
            <person name="Coutinho P.M."/>
            <person name="Demir E."/>
            <person name="Dubchak I."/>
            <person name="Gentemann C."/>
            <person name="Eikrem W."/>
            <person name="Gready J.E."/>
            <person name="John U."/>
            <person name="Lanier W."/>
            <person name="Lindquist E.A."/>
            <person name="Lucas S."/>
            <person name="Mayer K.F."/>
            <person name="Moreau H."/>
            <person name="Not F."/>
            <person name="Otillar R."/>
            <person name="Panaud O."/>
            <person name="Pangilinan J."/>
            <person name="Paulsen I."/>
            <person name="Piegu B."/>
            <person name="Poliakov A."/>
            <person name="Robbens S."/>
            <person name="Schmutz J."/>
            <person name="Toulza E."/>
            <person name="Wyss T."/>
            <person name="Zelensky A."/>
            <person name="Zhou K."/>
            <person name="Armbrust E.V."/>
            <person name="Bhattacharya D."/>
            <person name="Goodenough U.W."/>
            <person name="Van de Peer Y."/>
            <person name="Grigoriev I.V."/>
        </authorList>
    </citation>
    <scope>NUCLEOTIDE SEQUENCE [LARGE SCALE GENOMIC DNA]</scope>
    <source>
        <strain evidence="2 3">CCMP1545</strain>
    </source>
</reference>
<dbReference type="GeneID" id="9682026"/>
<dbReference type="AlphaFoldDB" id="C1MLD6"/>
<dbReference type="STRING" id="564608.C1MLD6"/>
<accession>C1MLD6</accession>
<keyword evidence="1" id="KW-0175">Coiled coil</keyword>
<evidence type="ECO:0000313" key="3">
    <source>
        <dbReference type="Proteomes" id="UP000001876"/>
    </source>
</evidence>
<sequence length="461" mass="52382">MPELKSDVPASEQRSNFTWVDFKQVQELTRRNQELTKILDLREREVAHITALLETKGDVLTAGVRKSKIIEVAKKNRELKLAVEREKAEKERLQTELKKLQTKLKTHTSDIDRTESPVETAYREVVAEASETAELARKELAVWKEKATHVAAWAERSSGRYTTVKAENDRLRLIIKREVGDAAEDLNRLEEASIKQGPGGWRGRAQQIQKLRNENTLLKQKLGRIEDLQSFGRGQVTVPEIEMKQTHIRAEALADVRSDNEYLEKKLKQTALRKNLVEKELRVVREKVNVLTEKCSNDDKLISALQLAIRRKIDSRVTEGSGTGLPGQATFQGSFAGNVVPAVMHHAVERRAHAQEQQIQVQNRIVQEMRQQNLQLRAKIATMEYDSGKNTRIREKYSSHNSEYSLPSGGDGMSVMLSDQNVEDVETLISHAEGLERLVELLKGKLSVTEAQVEHLRKQLS</sequence>
<dbReference type="EMBL" id="GG663736">
    <property type="protein sequence ID" value="EEH59524.1"/>
    <property type="molecule type" value="Genomic_DNA"/>
</dbReference>
<gene>
    <name evidence="2" type="ORF">MICPUCDRAFT_55676</name>
</gene>
<feature type="coiled-coil region" evidence="1">
    <location>
        <begin position="432"/>
        <end position="459"/>
    </location>
</feature>